<evidence type="ECO:0000256" key="4">
    <source>
        <dbReference type="ARBA" id="ARBA00022969"/>
    </source>
</evidence>
<dbReference type="GO" id="GO:0030435">
    <property type="term" value="P:sporulation resulting in formation of a cellular spore"/>
    <property type="evidence" value="ECO:0007669"/>
    <property type="project" value="UniProtKB-KW"/>
</dbReference>
<protein>
    <submittedName>
        <fullName evidence="8">Cell division protein</fullName>
    </submittedName>
</protein>
<evidence type="ECO:0000256" key="7">
    <source>
        <dbReference type="SAM" id="MobiDB-lite"/>
    </source>
</evidence>
<dbReference type="Pfam" id="PF04686">
    <property type="entry name" value="SsgA"/>
    <property type="match status" value="1"/>
</dbReference>
<reference evidence="8 9" key="1">
    <citation type="journal article" date="2014" name="Int. J. Syst. Evol. Microbiol.">
        <title>Complete genome sequence of Corynebacterium casei LMG S-19264T (=DSM 44701T), isolated from a smear-ripened cheese.</title>
        <authorList>
            <consortium name="US DOE Joint Genome Institute (JGI-PGF)"/>
            <person name="Walter F."/>
            <person name="Albersmeier A."/>
            <person name="Kalinowski J."/>
            <person name="Ruckert C."/>
        </authorList>
    </citation>
    <scope>NUCLEOTIDE SEQUENCE [LARGE SCALE GENOMIC DNA]</scope>
    <source>
        <strain evidence="8 9">CGMCC 4.7111</strain>
    </source>
</reference>
<keyword evidence="9" id="KW-1185">Reference proteome</keyword>
<dbReference type="Proteomes" id="UP000600365">
    <property type="component" value="Unassembled WGS sequence"/>
</dbReference>
<feature type="region of interest" description="Disordered" evidence="7">
    <location>
        <begin position="113"/>
        <end position="136"/>
    </location>
</feature>
<dbReference type="EMBL" id="BMMM01000004">
    <property type="protein sequence ID" value="GGN62542.1"/>
    <property type="molecule type" value="Genomic_DNA"/>
</dbReference>
<dbReference type="GO" id="GO:0030428">
    <property type="term" value="C:cell septum"/>
    <property type="evidence" value="ECO:0007669"/>
    <property type="project" value="UniProtKB-SubCell"/>
</dbReference>
<accession>A0A917Y0L3</accession>
<feature type="compositionally biased region" description="Low complexity" evidence="7">
    <location>
        <begin position="114"/>
        <end position="136"/>
    </location>
</feature>
<dbReference type="Gene3D" id="2.30.31.20">
    <property type="entry name" value="Sporulation-specific cell division protein SsgB"/>
    <property type="match status" value="1"/>
</dbReference>
<evidence type="ECO:0000313" key="9">
    <source>
        <dbReference type="Proteomes" id="UP000600365"/>
    </source>
</evidence>
<evidence type="ECO:0000256" key="6">
    <source>
        <dbReference type="ARBA" id="ARBA00023306"/>
    </source>
</evidence>
<keyword evidence="4" id="KW-0749">Sporulation</keyword>
<evidence type="ECO:0000256" key="1">
    <source>
        <dbReference type="ARBA" id="ARBA00004431"/>
    </source>
</evidence>
<dbReference type="InterPro" id="IPR038658">
    <property type="entry name" value="SsgB_sf"/>
</dbReference>
<organism evidence="8 9">
    <name type="scientific">Streptomyces albiflavescens</name>
    <dbReference type="NCBI Taxonomy" id="1623582"/>
    <lineage>
        <taxon>Bacteria</taxon>
        <taxon>Bacillati</taxon>
        <taxon>Actinomycetota</taxon>
        <taxon>Actinomycetes</taxon>
        <taxon>Kitasatosporales</taxon>
        <taxon>Streptomycetaceae</taxon>
        <taxon>Streptomyces</taxon>
    </lineage>
</organism>
<evidence type="ECO:0000256" key="5">
    <source>
        <dbReference type="ARBA" id="ARBA00023210"/>
    </source>
</evidence>
<dbReference type="AlphaFoldDB" id="A0A917Y0L3"/>
<comment type="subcellular location">
    <subcellularLocation>
        <location evidence="1">Cell septum</location>
    </subcellularLocation>
</comment>
<keyword evidence="6" id="KW-0131">Cell cycle</keyword>
<keyword evidence="5" id="KW-0717">Septation</keyword>
<dbReference type="InterPro" id="IPR006776">
    <property type="entry name" value="SsgB"/>
</dbReference>
<keyword evidence="3 8" id="KW-0132">Cell division</keyword>
<dbReference type="RefSeq" id="WP_189186417.1">
    <property type="nucleotide sequence ID" value="NZ_BMMM01000004.1"/>
</dbReference>
<gene>
    <name evidence="8" type="ORF">GCM10011579_029780</name>
</gene>
<proteinExistence type="inferred from homology"/>
<name>A0A917Y0L3_9ACTN</name>
<sequence length="136" mass="14796">MYAVEQYARAHIVTDTADSPDDEHRVVPVALRYDAEGDPRRVHITLPGPHEWVFPRELLEQGLRVPASSGGVRVWPCGRVQAVMEFHSADGVAVVQVDSKDLMRFLRRTYTAKPPAAAGSRSPARAGHGAASRGSA</sequence>
<evidence type="ECO:0000256" key="2">
    <source>
        <dbReference type="ARBA" id="ARBA00009323"/>
    </source>
</evidence>
<comment type="similarity">
    <text evidence="2">Belongs to the SsgA family.</text>
</comment>
<comment type="caution">
    <text evidence="8">The sequence shown here is derived from an EMBL/GenBank/DDBJ whole genome shotgun (WGS) entry which is preliminary data.</text>
</comment>
<dbReference type="GO" id="GO:0000917">
    <property type="term" value="P:division septum assembly"/>
    <property type="evidence" value="ECO:0007669"/>
    <property type="project" value="UniProtKB-KW"/>
</dbReference>
<evidence type="ECO:0000256" key="3">
    <source>
        <dbReference type="ARBA" id="ARBA00022618"/>
    </source>
</evidence>
<evidence type="ECO:0000313" key="8">
    <source>
        <dbReference type="EMBL" id="GGN62542.1"/>
    </source>
</evidence>